<dbReference type="Pfam" id="PF00202">
    <property type="entry name" value="Aminotran_3"/>
    <property type="match status" value="1"/>
</dbReference>
<organism evidence="11 12">
    <name type="scientific">Armillaria gallica</name>
    <name type="common">Bulbous honey fungus</name>
    <name type="synonym">Armillaria bulbosa</name>
    <dbReference type="NCBI Taxonomy" id="47427"/>
    <lineage>
        <taxon>Eukaryota</taxon>
        <taxon>Fungi</taxon>
        <taxon>Dikarya</taxon>
        <taxon>Basidiomycota</taxon>
        <taxon>Agaricomycotina</taxon>
        <taxon>Agaricomycetes</taxon>
        <taxon>Agaricomycetidae</taxon>
        <taxon>Agaricales</taxon>
        <taxon>Marasmiineae</taxon>
        <taxon>Physalacriaceae</taxon>
        <taxon>Armillaria</taxon>
    </lineage>
</organism>
<dbReference type="OMA" id="RSAWDLC"/>
<dbReference type="InParanoid" id="A0A2H3CV02"/>
<name>A0A2H3CV02_ARMGA</name>
<dbReference type="FunFam" id="3.90.1150.10:FF:000152">
    <property type="entry name" value="Ornithine aminotransferase"/>
    <property type="match status" value="1"/>
</dbReference>
<dbReference type="STRING" id="47427.A0A2H3CV02"/>
<gene>
    <name evidence="11" type="ORF">ARMGADRAFT_1017730</name>
</gene>
<dbReference type="OrthoDB" id="10261433at2759"/>
<dbReference type="CDD" id="cd00610">
    <property type="entry name" value="OAT_like"/>
    <property type="match status" value="1"/>
</dbReference>
<keyword evidence="6 9" id="KW-0808">Transferase</keyword>
<evidence type="ECO:0000256" key="5">
    <source>
        <dbReference type="ARBA" id="ARBA00022576"/>
    </source>
</evidence>
<comment type="catalytic activity">
    <reaction evidence="9">
        <text>a 2-oxocarboxylate + L-ornithine = L-glutamate 5-semialdehyde + an L-alpha-amino acid</text>
        <dbReference type="Rhea" id="RHEA:13877"/>
        <dbReference type="ChEBI" id="CHEBI:35179"/>
        <dbReference type="ChEBI" id="CHEBI:46911"/>
        <dbReference type="ChEBI" id="CHEBI:58066"/>
        <dbReference type="ChEBI" id="CHEBI:59869"/>
        <dbReference type="EC" id="2.6.1.13"/>
    </reaction>
</comment>
<dbReference type="Gene3D" id="3.40.640.10">
    <property type="entry name" value="Type I PLP-dependent aspartate aminotransferase-like (Major domain)"/>
    <property type="match status" value="1"/>
</dbReference>
<feature type="region of interest" description="Disordered" evidence="10">
    <location>
        <begin position="1"/>
        <end position="29"/>
    </location>
</feature>
<dbReference type="EMBL" id="KZ293689">
    <property type="protein sequence ID" value="PBK85660.1"/>
    <property type="molecule type" value="Genomic_DNA"/>
</dbReference>
<comment type="pathway">
    <text evidence="2 9">Amino-acid biosynthesis; L-proline biosynthesis; L-glutamate 5-semialdehyde from L-ornithine: step 1/1.</text>
</comment>
<feature type="compositionally biased region" description="Polar residues" evidence="10">
    <location>
        <begin position="1"/>
        <end position="21"/>
    </location>
</feature>
<dbReference type="GO" id="GO:0004587">
    <property type="term" value="F:ornithine aminotransferase activity"/>
    <property type="evidence" value="ECO:0007669"/>
    <property type="project" value="UniProtKB-EC"/>
</dbReference>
<dbReference type="GO" id="GO:0010121">
    <property type="term" value="P:L-arginine catabolic process to proline via ornithine"/>
    <property type="evidence" value="ECO:0007669"/>
    <property type="project" value="TreeGrafter"/>
</dbReference>
<sequence length="464" mass="50444">MSPTAITSTNGHSNGVKNGTKNVEKVSGNGRSIHLTSTDVIQTESKYGAHNYHPLPVVFDSAKGAKVWDPEGREYIDMLSAYSAVNQGHCHPKIVATLIEQAQKLTLSSRAFYNSVFGRFAQQITEMFSYDMVLPMNTGAEAVETSLKLARKWAYMKKGVPEGQAVILSVEGNFHGRTLGVISMSTDPDSRTGFGPYLKGVGPTYLDGSQLNTIRYGVVEDLERALELHGKNVAAFLVEPIQGEAGIVVPEEGYLSRVHALCKKHNVLLICDEIQTGLCRTGKMLDCQYDNVRPDMVLLGKALSGGMYPVSAVLADRDIMLCIKPGEHGSTYGGNPLGCAVAMTALKVLVDERLAERATVLGELFRSSVTKLNSPLVQTVRGRGLLNAVVIDESNSRKGRTAWQLCLLLKSRGVLAKPTHVNIIRFAPPLVISEEDLLKAVRIIGECLEDLDKVDVIPDEDEGH</sequence>
<dbReference type="InterPro" id="IPR005814">
    <property type="entry name" value="Aminotrans_3"/>
</dbReference>
<dbReference type="FunCoup" id="A0A2H3CV02">
    <property type="interactions" value="394"/>
</dbReference>
<dbReference type="InterPro" id="IPR015422">
    <property type="entry name" value="PyrdxlP-dep_Trfase_small"/>
</dbReference>
<keyword evidence="5 9" id="KW-0032">Aminotransferase</keyword>
<evidence type="ECO:0000256" key="8">
    <source>
        <dbReference type="RuleBase" id="RU003560"/>
    </source>
</evidence>
<dbReference type="GO" id="GO:0030170">
    <property type="term" value="F:pyridoxal phosphate binding"/>
    <property type="evidence" value="ECO:0007669"/>
    <property type="project" value="InterPro"/>
</dbReference>
<evidence type="ECO:0000256" key="1">
    <source>
        <dbReference type="ARBA" id="ARBA00001933"/>
    </source>
</evidence>
<dbReference type="PANTHER" id="PTHR11986">
    <property type="entry name" value="AMINOTRANSFERASE CLASS III"/>
    <property type="match status" value="1"/>
</dbReference>
<dbReference type="GO" id="GO:0055129">
    <property type="term" value="P:L-proline biosynthetic process"/>
    <property type="evidence" value="ECO:0007669"/>
    <property type="project" value="UniProtKB-UniPathway"/>
</dbReference>
<evidence type="ECO:0000256" key="9">
    <source>
        <dbReference type="RuleBase" id="RU365036"/>
    </source>
</evidence>
<evidence type="ECO:0000256" key="7">
    <source>
        <dbReference type="ARBA" id="ARBA00022898"/>
    </source>
</evidence>
<dbReference type="InterPro" id="IPR049704">
    <property type="entry name" value="Aminotrans_3_PPA_site"/>
</dbReference>
<dbReference type="PIRSF" id="PIRSF000521">
    <property type="entry name" value="Transaminase_4ab_Lys_Orn"/>
    <property type="match status" value="1"/>
</dbReference>
<evidence type="ECO:0000313" key="11">
    <source>
        <dbReference type="EMBL" id="PBK85660.1"/>
    </source>
</evidence>
<dbReference type="PANTHER" id="PTHR11986:SF18">
    <property type="entry name" value="ORNITHINE AMINOTRANSFERASE, MITOCHONDRIAL"/>
    <property type="match status" value="1"/>
</dbReference>
<evidence type="ECO:0000256" key="3">
    <source>
        <dbReference type="ARBA" id="ARBA00008954"/>
    </source>
</evidence>
<dbReference type="GO" id="GO:0019544">
    <property type="term" value="P:L-arginine catabolic process to L-glutamate"/>
    <property type="evidence" value="ECO:0007669"/>
    <property type="project" value="TreeGrafter"/>
</dbReference>
<evidence type="ECO:0000256" key="10">
    <source>
        <dbReference type="SAM" id="MobiDB-lite"/>
    </source>
</evidence>
<keyword evidence="12" id="KW-1185">Reference proteome</keyword>
<comment type="cofactor">
    <cofactor evidence="1 9">
        <name>pyridoxal 5'-phosphate</name>
        <dbReference type="ChEBI" id="CHEBI:597326"/>
    </cofactor>
</comment>
<dbReference type="InterPro" id="IPR015421">
    <property type="entry name" value="PyrdxlP-dep_Trfase_major"/>
</dbReference>
<comment type="similarity">
    <text evidence="3 8">Belongs to the class-III pyridoxal-phosphate-dependent aminotransferase family.</text>
</comment>
<dbReference type="PROSITE" id="PS00600">
    <property type="entry name" value="AA_TRANSFER_CLASS_3"/>
    <property type="match status" value="1"/>
</dbReference>
<dbReference type="GO" id="GO:0005737">
    <property type="term" value="C:cytoplasm"/>
    <property type="evidence" value="ECO:0007669"/>
    <property type="project" value="TreeGrafter"/>
</dbReference>
<evidence type="ECO:0000256" key="6">
    <source>
        <dbReference type="ARBA" id="ARBA00022679"/>
    </source>
</evidence>
<dbReference type="Proteomes" id="UP000217790">
    <property type="component" value="Unassembled WGS sequence"/>
</dbReference>
<dbReference type="InterPro" id="IPR015424">
    <property type="entry name" value="PyrdxlP-dep_Trfase"/>
</dbReference>
<dbReference type="GO" id="GO:0042802">
    <property type="term" value="F:identical protein binding"/>
    <property type="evidence" value="ECO:0007669"/>
    <property type="project" value="TreeGrafter"/>
</dbReference>
<evidence type="ECO:0000256" key="4">
    <source>
        <dbReference type="ARBA" id="ARBA00012924"/>
    </source>
</evidence>
<dbReference type="AlphaFoldDB" id="A0A2H3CV02"/>
<protein>
    <recommendedName>
        <fullName evidence="4 9">Ornithine aminotransferase</fullName>
        <ecNumber evidence="4 9">2.6.1.13</ecNumber>
    </recommendedName>
</protein>
<evidence type="ECO:0000313" key="12">
    <source>
        <dbReference type="Proteomes" id="UP000217790"/>
    </source>
</evidence>
<dbReference type="NCBIfam" id="TIGR01885">
    <property type="entry name" value="Orn_aminotrans"/>
    <property type="match status" value="1"/>
</dbReference>
<dbReference type="FunFam" id="3.40.640.10:FF:000011">
    <property type="entry name" value="Ornithine aminotransferase"/>
    <property type="match status" value="1"/>
</dbReference>
<dbReference type="InterPro" id="IPR050103">
    <property type="entry name" value="Class-III_PLP-dep_AT"/>
</dbReference>
<keyword evidence="7 8" id="KW-0663">Pyridoxal phosphate</keyword>
<evidence type="ECO:0000256" key="2">
    <source>
        <dbReference type="ARBA" id="ARBA00004998"/>
    </source>
</evidence>
<dbReference type="InterPro" id="IPR010164">
    <property type="entry name" value="Orn_aminotrans"/>
</dbReference>
<dbReference type="EC" id="2.6.1.13" evidence="4 9"/>
<proteinExistence type="inferred from homology"/>
<accession>A0A2H3CV02</accession>
<dbReference type="Gene3D" id="3.90.1150.10">
    <property type="entry name" value="Aspartate Aminotransferase, domain 1"/>
    <property type="match status" value="1"/>
</dbReference>
<reference evidence="12" key="1">
    <citation type="journal article" date="2017" name="Nat. Ecol. Evol.">
        <title>Genome expansion and lineage-specific genetic innovations in the forest pathogenic fungi Armillaria.</title>
        <authorList>
            <person name="Sipos G."/>
            <person name="Prasanna A.N."/>
            <person name="Walter M.C."/>
            <person name="O'Connor E."/>
            <person name="Balint B."/>
            <person name="Krizsan K."/>
            <person name="Kiss B."/>
            <person name="Hess J."/>
            <person name="Varga T."/>
            <person name="Slot J."/>
            <person name="Riley R."/>
            <person name="Boka B."/>
            <person name="Rigling D."/>
            <person name="Barry K."/>
            <person name="Lee J."/>
            <person name="Mihaltcheva S."/>
            <person name="LaButti K."/>
            <person name="Lipzen A."/>
            <person name="Waldron R."/>
            <person name="Moloney N.M."/>
            <person name="Sperisen C."/>
            <person name="Kredics L."/>
            <person name="Vagvoelgyi C."/>
            <person name="Patrignani A."/>
            <person name="Fitzpatrick D."/>
            <person name="Nagy I."/>
            <person name="Doyle S."/>
            <person name="Anderson J.B."/>
            <person name="Grigoriev I.V."/>
            <person name="Gueldener U."/>
            <person name="Muensterkoetter M."/>
            <person name="Nagy L.G."/>
        </authorList>
    </citation>
    <scope>NUCLEOTIDE SEQUENCE [LARGE SCALE GENOMIC DNA]</scope>
    <source>
        <strain evidence="12">Ar21-2</strain>
    </source>
</reference>
<dbReference type="UniPathway" id="UPA00098">
    <property type="reaction ID" value="UER00358"/>
</dbReference>
<dbReference type="SUPFAM" id="SSF53383">
    <property type="entry name" value="PLP-dependent transferases"/>
    <property type="match status" value="1"/>
</dbReference>